<gene>
    <name evidence="1" type="ORF">HMPREF9429_00389</name>
</gene>
<evidence type="ECO:0000313" key="1">
    <source>
        <dbReference type="EMBL" id="EFQ04644.1"/>
    </source>
</evidence>
<dbReference type="AlphaFoldDB" id="E2ZAD3"/>
<keyword evidence="2" id="KW-1185">Reference proteome</keyword>
<comment type="caution">
    <text evidence="1">The sequence shown here is derived from an EMBL/GenBank/DDBJ whole genome shotgun (WGS) entry which is preliminary data.</text>
</comment>
<dbReference type="EMBL" id="AECS01000011">
    <property type="protein sequence ID" value="EFQ04644.1"/>
    <property type="molecule type" value="Genomic_DNA"/>
</dbReference>
<dbReference type="Proteomes" id="UP000003195">
    <property type="component" value="Unassembled WGS sequence"/>
</dbReference>
<dbReference type="HOGENOM" id="CLU_1684517_0_0_9"/>
<protein>
    <submittedName>
        <fullName evidence="1">Uncharacterized protein</fullName>
    </submittedName>
</protein>
<name>E2ZAD3_9FIRM</name>
<reference evidence="1 2" key="1">
    <citation type="submission" date="2010-08" db="EMBL/GenBank/DDBJ databases">
        <authorList>
            <person name="Weinstock G."/>
            <person name="Sodergren E."/>
            <person name="Clifton S."/>
            <person name="Fulton L."/>
            <person name="Fulton B."/>
            <person name="Courtney L."/>
            <person name="Fronick C."/>
            <person name="Harrison M."/>
            <person name="Strong C."/>
            <person name="Farmer C."/>
            <person name="Delahaunty K."/>
            <person name="Markovic C."/>
            <person name="Hall O."/>
            <person name="Minx P."/>
            <person name="Tomlinson C."/>
            <person name="Mitreva M."/>
            <person name="Hou S."/>
            <person name="Chen J."/>
            <person name="Wollam A."/>
            <person name="Pepin K.H."/>
            <person name="Johnson M."/>
            <person name="Bhonagiri V."/>
            <person name="Zhang X."/>
            <person name="Suruliraj S."/>
            <person name="Warren W."/>
            <person name="Chinwalla A."/>
            <person name="Mardis E.R."/>
            <person name="Wilson R.K."/>
        </authorList>
    </citation>
    <scope>NUCLEOTIDE SEQUENCE [LARGE SCALE GENOMIC DNA]</scope>
    <source>
        <strain evidence="1 2">F0359</strain>
    </source>
</reference>
<dbReference type="RefSeq" id="WP_006941214.1">
    <property type="nucleotide sequence ID" value="NZ_GL538185.1"/>
</dbReference>
<proteinExistence type="predicted"/>
<accession>E2ZAD3</accession>
<organism evidence="1 2">
    <name type="scientific">Megasphaera micronuciformis F0359</name>
    <dbReference type="NCBI Taxonomy" id="706434"/>
    <lineage>
        <taxon>Bacteria</taxon>
        <taxon>Bacillati</taxon>
        <taxon>Bacillota</taxon>
        <taxon>Negativicutes</taxon>
        <taxon>Veillonellales</taxon>
        <taxon>Veillonellaceae</taxon>
        <taxon>Megasphaera</taxon>
    </lineage>
</organism>
<sequence length="156" mass="17851">MDNLQKKLVQGIFELWNIAQIDEEKFYSQDIPDIGFVSAKKYVLIRLPKGCPHPFKADRKNENIRQRMRKIITNGKAERVFDTGETKIVEGNIKAKKFIYGTEGQEILVSEFLYEYLPLSAKSIDVYDDRVLRVYIAGEELPVVIVSIIKNPGGDA</sequence>
<evidence type="ECO:0000313" key="2">
    <source>
        <dbReference type="Proteomes" id="UP000003195"/>
    </source>
</evidence>
<dbReference type="STRING" id="706434.HMPREF9429_00389"/>